<proteinExistence type="predicted"/>
<keyword evidence="1" id="KW-0812">Transmembrane</keyword>
<dbReference type="PANTHER" id="PTHR30373:SF2">
    <property type="entry name" value="UPF0603 PROTEIN YGCG"/>
    <property type="match status" value="1"/>
</dbReference>
<dbReference type="RefSeq" id="WP_015180739.1">
    <property type="nucleotide sequence ID" value="NC_019738.1"/>
</dbReference>
<dbReference type="InterPro" id="IPR007621">
    <property type="entry name" value="TPM_dom"/>
</dbReference>
<keyword evidence="1" id="KW-1133">Transmembrane helix</keyword>
<dbReference type="OrthoDB" id="9810918at2"/>
<dbReference type="eggNOG" id="COG1512">
    <property type="taxonomic scope" value="Bacteria"/>
</dbReference>
<dbReference type="Proteomes" id="UP000010471">
    <property type="component" value="Chromosome"/>
</dbReference>
<evidence type="ECO:0000256" key="2">
    <source>
        <dbReference type="SAM" id="SignalP"/>
    </source>
</evidence>
<dbReference type="Pfam" id="PF04536">
    <property type="entry name" value="TPM_phosphatase"/>
    <property type="match status" value="1"/>
</dbReference>
<evidence type="ECO:0000259" key="3">
    <source>
        <dbReference type="Pfam" id="PF04536"/>
    </source>
</evidence>
<protein>
    <submittedName>
        <fullName evidence="4">Beta-propeller domain-containing protein, methanol dehydrogenase</fullName>
    </submittedName>
</protein>
<dbReference type="PANTHER" id="PTHR30373">
    <property type="entry name" value="UPF0603 PROTEIN YGCG"/>
    <property type="match status" value="1"/>
</dbReference>
<evidence type="ECO:0000256" key="1">
    <source>
        <dbReference type="SAM" id="Phobius"/>
    </source>
</evidence>
<feature type="domain" description="TPM" evidence="3">
    <location>
        <begin position="47"/>
        <end position="165"/>
    </location>
</feature>
<evidence type="ECO:0000313" key="4">
    <source>
        <dbReference type="EMBL" id="AFZ16576.1"/>
    </source>
</evidence>
<feature type="signal peptide" evidence="2">
    <location>
        <begin position="1"/>
        <end position="30"/>
    </location>
</feature>
<dbReference type="PATRIC" id="fig|1173027.3.peg.728"/>
<gene>
    <name evidence="4" type="ORF">Mic7113_0663</name>
</gene>
<organism evidence="4 5">
    <name type="scientific">Allocoleopsis franciscana PCC 7113</name>
    <dbReference type="NCBI Taxonomy" id="1173027"/>
    <lineage>
        <taxon>Bacteria</taxon>
        <taxon>Bacillati</taxon>
        <taxon>Cyanobacteriota</taxon>
        <taxon>Cyanophyceae</taxon>
        <taxon>Coleofasciculales</taxon>
        <taxon>Coleofasciculaceae</taxon>
        <taxon>Allocoleopsis</taxon>
        <taxon>Allocoleopsis franciscana</taxon>
    </lineage>
</organism>
<feature type="transmembrane region" description="Helical" evidence="1">
    <location>
        <begin position="194"/>
        <end position="214"/>
    </location>
</feature>
<keyword evidence="5" id="KW-1185">Reference proteome</keyword>
<dbReference type="KEGG" id="mic:Mic7113_0663"/>
<accession>K9W9V9</accession>
<sequence length="236" mass="25577">MLCVPFTAKRAFWVVCLCFSFILFPLPSYALTVQDVPNPQEEYGGWVTDMANILSPNTETKLNQMITGLNRQTGEEIVVVTVPETTPAPSLKAFSTKLFNSWNLGKKGILFLVSKSDRRVEITTGYGIESLLPNGQVSGIIQKEIIPQFRQGDFEEGILAGIKSVAIKLGGDVAVLQDLAVDSNNPANSNQQSGYVALGILVIAALVLPSFWYFSSLGRRSDSDIPSELGSETGAD</sequence>
<dbReference type="EMBL" id="CP003630">
    <property type="protein sequence ID" value="AFZ16576.1"/>
    <property type="molecule type" value="Genomic_DNA"/>
</dbReference>
<dbReference type="Gene3D" id="3.10.310.50">
    <property type="match status" value="1"/>
</dbReference>
<dbReference type="AlphaFoldDB" id="K9W9V9"/>
<feature type="chain" id="PRO_5003937420" evidence="2">
    <location>
        <begin position="31"/>
        <end position="236"/>
    </location>
</feature>
<reference evidence="4 5" key="1">
    <citation type="submission" date="2012-06" db="EMBL/GenBank/DDBJ databases">
        <title>Finished chromosome of genome of Microcoleus sp. PCC 7113.</title>
        <authorList>
            <consortium name="US DOE Joint Genome Institute"/>
            <person name="Gugger M."/>
            <person name="Coursin T."/>
            <person name="Rippka R."/>
            <person name="Tandeau De Marsac N."/>
            <person name="Huntemann M."/>
            <person name="Wei C.-L."/>
            <person name="Han J."/>
            <person name="Detter J.C."/>
            <person name="Han C."/>
            <person name="Tapia R."/>
            <person name="Chen A."/>
            <person name="Kyrpides N."/>
            <person name="Mavromatis K."/>
            <person name="Markowitz V."/>
            <person name="Szeto E."/>
            <person name="Ivanova N."/>
            <person name="Pagani I."/>
            <person name="Pati A."/>
            <person name="Goodwin L."/>
            <person name="Nordberg H.P."/>
            <person name="Cantor M.N."/>
            <person name="Hua S.X."/>
            <person name="Woyke T."/>
            <person name="Kerfeld C.A."/>
        </authorList>
    </citation>
    <scope>NUCLEOTIDE SEQUENCE [LARGE SCALE GENOMIC DNA]</scope>
    <source>
        <strain evidence="4 5">PCC 7113</strain>
    </source>
</reference>
<keyword evidence="1" id="KW-0472">Membrane</keyword>
<name>K9W9V9_9CYAN</name>
<dbReference type="STRING" id="1173027.Mic7113_0663"/>
<evidence type="ECO:0000313" key="5">
    <source>
        <dbReference type="Proteomes" id="UP000010471"/>
    </source>
</evidence>
<dbReference type="HOGENOM" id="CLU_035211_2_3_3"/>
<keyword evidence="2" id="KW-0732">Signal</keyword>